<name>A0A9J6GE26_HAELO</name>
<keyword evidence="2" id="KW-1185">Reference proteome</keyword>
<dbReference type="EMBL" id="JABSTR010000006">
    <property type="protein sequence ID" value="KAH9373081.1"/>
    <property type="molecule type" value="Genomic_DNA"/>
</dbReference>
<evidence type="ECO:0000313" key="1">
    <source>
        <dbReference type="EMBL" id="KAH9373081.1"/>
    </source>
</evidence>
<dbReference type="Proteomes" id="UP000821853">
    <property type="component" value="Chromosome 4"/>
</dbReference>
<gene>
    <name evidence="1" type="ORF">HPB48_005439</name>
</gene>
<proteinExistence type="predicted"/>
<organism evidence="1 2">
    <name type="scientific">Haemaphysalis longicornis</name>
    <name type="common">Bush tick</name>
    <dbReference type="NCBI Taxonomy" id="44386"/>
    <lineage>
        <taxon>Eukaryota</taxon>
        <taxon>Metazoa</taxon>
        <taxon>Ecdysozoa</taxon>
        <taxon>Arthropoda</taxon>
        <taxon>Chelicerata</taxon>
        <taxon>Arachnida</taxon>
        <taxon>Acari</taxon>
        <taxon>Parasitiformes</taxon>
        <taxon>Ixodida</taxon>
        <taxon>Ixodoidea</taxon>
        <taxon>Ixodidae</taxon>
        <taxon>Haemaphysalinae</taxon>
        <taxon>Haemaphysalis</taxon>
    </lineage>
</organism>
<dbReference type="VEuPathDB" id="VectorBase:HLOH_049148"/>
<sequence>MGAGETRKLRGSKLCLEKNRLVLLANKAITPLSRTVEHWHCVWRATCFRGGTIDALTKLEEKTPLCAAQVTMGGLLPSHTSLLAARGLELSFKFVLGSVAALLWVHE</sequence>
<protein>
    <submittedName>
        <fullName evidence="1">Uncharacterized protein</fullName>
    </submittedName>
</protein>
<comment type="caution">
    <text evidence="1">The sequence shown here is derived from an EMBL/GenBank/DDBJ whole genome shotgun (WGS) entry which is preliminary data.</text>
</comment>
<accession>A0A9J6GE26</accession>
<reference evidence="1 2" key="1">
    <citation type="journal article" date="2020" name="Cell">
        <title>Large-Scale Comparative Analyses of Tick Genomes Elucidate Their Genetic Diversity and Vector Capacities.</title>
        <authorList>
            <consortium name="Tick Genome and Microbiome Consortium (TIGMIC)"/>
            <person name="Jia N."/>
            <person name="Wang J."/>
            <person name="Shi W."/>
            <person name="Du L."/>
            <person name="Sun Y."/>
            <person name="Zhan W."/>
            <person name="Jiang J.F."/>
            <person name="Wang Q."/>
            <person name="Zhang B."/>
            <person name="Ji P."/>
            <person name="Bell-Sakyi L."/>
            <person name="Cui X.M."/>
            <person name="Yuan T.T."/>
            <person name="Jiang B.G."/>
            <person name="Yang W.F."/>
            <person name="Lam T.T."/>
            <person name="Chang Q.C."/>
            <person name="Ding S.J."/>
            <person name="Wang X.J."/>
            <person name="Zhu J.G."/>
            <person name="Ruan X.D."/>
            <person name="Zhao L."/>
            <person name="Wei J.T."/>
            <person name="Ye R.Z."/>
            <person name="Que T.C."/>
            <person name="Du C.H."/>
            <person name="Zhou Y.H."/>
            <person name="Cheng J.X."/>
            <person name="Dai P.F."/>
            <person name="Guo W.B."/>
            <person name="Han X.H."/>
            <person name="Huang E.J."/>
            <person name="Li L.F."/>
            <person name="Wei W."/>
            <person name="Gao Y.C."/>
            <person name="Liu J.Z."/>
            <person name="Shao H.Z."/>
            <person name="Wang X."/>
            <person name="Wang C.C."/>
            <person name="Yang T.C."/>
            <person name="Huo Q.B."/>
            <person name="Li W."/>
            <person name="Chen H.Y."/>
            <person name="Chen S.E."/>
            <person name="Zhou L.G."/>
            <person name="Ni X.B."/>
            <person name="Tian J.H."/>
            <person name="Sheng Y."/>
            <person name="Liu T."/>
            <person name="Pan Y.S."/>
            <person name="Xia L.Y."/>
            <person name="Li J."/>
            <person name="Zhao F."/>
            <person name="Cao W.C."/>
        </authorList>
    </citation>
    <scope>NUCLEOTIDE SEQUENCE [LARGE SCALE GENOMIC DNA]</scope>
    <source>
        <strain evidence="1">HaeL-2018</strain>
    </source>
</reference>
<dbReference type="AlphaFoldDB" id="A0A9J6GE26"/>
<evidence type="ECO:0000313" key="2">
    <source>
        <dbReference type="Proteomes" id="UP000821853"/>
    </source>
</evidence>